<evidence type="ECO:0000256" key="2">
    <source>
        <dbReference type="ARBA" id="ARBA00007441"/>
    </source>
</evidence>
<evidence type="ECO:0000313" key="7">
    <source>
        <dbReference type="EMBL" id="CAD9388294.1"/>
    </source>
</evidence>
<name>A0A7S2B7G3_9STRA</name>
<keyword evidence="4" id="KW-0808">Transferase</keyword>
<accession>A0A7S2B7G3</accession>
<dbReference type="InterPro" id="IPR004839">
    <property type="entry name" value="Aminotransferase_I/II_large"/>
</dbReference>
<dbReference type="PANTHER" id="PTHR46383:SF1">
    <property type="entry name" value="ASPARTATE AMINOTRANSFERASE"/>
    <property type="match status" value="1"/>
</dbReference>
<keyword evidence="5" id="KW-0663">Pyridoxal phosphate</keyword>
<dbReference type="CDD" id="cd00609">
    <property type="entry name" value="AAT_like"/>
    <property type="match status" value="1"/>
</dbReference>
<evidence type="ECO:0000256" key="1">
    <source>
        <dbReference type="ARBA" id="ARBA00001933"/>
    </source>
</evidence>
<evidence type="ECO:0000256" key="4">
    <source>
        <dbReference type="ARBA" id="ARBA00022679"/>
    </source>
</evidence>
<reference evidence="7" key="1">
    <citation type="submission" date="2021-01" db="EMBL/GenBank/DDBJ databases">
        <authorList>
            <person name="Corre E."/>
            <person name="Pelletier E."/>
            <person name="Niang G."/>
            <person name="Scheremetjew M."/>
            <person name="Finn R."/>
            <person name="Kale V."/>
            <person name="Holt S."/>
            <person name="Cochrane G."/>
            <person name="Meng A."/>
            <person name="Brown T."/>
            <person name="Cohen L."/>
        </authorList>
    </citation>
    <scope>NUCLEOTIDE SEQUENCE</scope>
    <source>
        <strain evidence="7">RCC1693</strain>
    </source>
</reference>
<feature type="domain" description="Aminotransferase class I/classII large" evidence="6">
    <location>
        <begin position="7"/>
        <end position="377"/>
    </location>
</feature>
<evidence type="ECO:0000259" key="6">
    <source>
        <dbReference type="Pfam" id="PF00155"/>
    </source>
</evidence>
<evidence type="ECO:0000256" key="5">
    <source>
        <dbReference type="ARBA" id="ARBA00022898"/>
    </source>
</evidence>
<dbReference type="GO" id="GO:0030170">
    <property type="term" value="F:pyridoxal phosphate binding"/>
    <property type="evidence" value="ECO:0007669"/>
    <property type="project" value="InterPro"/>
</dbReference>
<sequence length="394" mass="42269">MTALLNTRRLPYSDVAGEPDVRESAALFVNVAYNQTGAKAFSKDNVIITAGAIQAIYNCLALSIEGPQDVVATPLPAYSIYQQQTNMLRGTFTTFGGSGLRVPTPESLRELFAAINGQPTSNQKLRVLVLCLPNNPTGAMLSVDEARELCATLDALWEEWYAHDSAGGFSVVLDEVYVGITAKPAPSASLLTFASARLRNGIFLVSSCSKGLGAMPGARAAWITAPNTATISELAKIQLVCTGNASTISQAGLKGSLDFLRANPGQMDEIWRYYQARTALVVRRLQEIAAKFGLGTIATESEATFYVWCDFASLPRVPGKSETDLEFVSFLKSLHSDATTGLIGLAAVPGSAFEVRPSDMHIRLSCAREELSDLETAMGVVERAVCIICAERRV</sequence>
<dbReference type="InterPro" id="IPR050596">
    <property type="entry name" value="AspAT/PAT-like"/>
</dbReference>
<protein>
    <recommendedName>
        <fullName evidence="6">Aminotransferase class I/classII large domain-containing protein</fullName>
    </recommendedName>
</protein>
<comment type="cofactor">
    <cofactor evidence="1">
        <name>pyridoxal 5'-phosphate</name>
        <dbReference type="ChEBI" id="CHEBI:597326"/>
    </cofactor>
</comment>
<dbReference type="AlphaFoldDB" id="A0A7S2B7G3"/>
<gene>
    <name evidence="7" type="ORF">FPAR1323_LOCUS2359</name>
</gene>
<dbReference type="InterPro" id="IPR015424">
    <property type="entry name" value="PyrdxlP-dep_Trfase"/>
</dbReference>
<keyword evidence="3" id="KW-0032">Aminotransferase</keyword>
<dbReference type="EMBL" id="HBGT01004250">
    <property type="protein sequence ID" value="CAD9388294.1"/>
    <property type="molecule type" value="Transcribed_RNA"/>
</dbReference>
<dbReference type="Pfam" id="PF00155">
    <property type="entry name" value="Aminotran_1_2"/>
    <property type="match status" value="1"/>
</dbReference>
<dbReference type="GO" id="GO:0006520">
    <property type="term" value="P:amino acid metabolic process"/>
    <property type="evidence" value="ECO:0007669"/>
    <property type="project" value="InterPro"/>
</dbReference>
<evidence type="ECO:0000256" key="3">
    <source>
        <dbReference type="ARBA" id="ARBA00022576"/>
    </source>
</evidence>
<organism evidence="7">
    <name type="scientific">Florenciella parvula</name>
    <dbReference type="NCBI Taxonomy" id="236787"/>
    <lineage>
        <taxon>Eukaryota</taxon>
        <taxon>Sar</taxon>
        <taxon>Stramenopiles</taxon>
        <taxon>Ochrophyta</taxon>
        <taxon>Dictyochophyceae</taxon>
        <taxon>Florenciellales</taxon>
        <taxon>Florenciella</taxon>
    </lineage>
</organism>
<dbReference type="InterPro" id="IPR015421">
    <property type="entry name" value="PyrdxlP-dep_Trfase_major"/>
</dbReference>
<dbReference type="SUPFAM" id="SSF53383">
    <property type="entry name" value="PLP-dependent transferases"/>
    <property type="match status" value="1"/>
</dbReference>
<proteinExistence type="inferred from homology"/>
<dbReference type="Gene3D" id="3.40.640.10">
    <property type="entry name" value="Type I PLP-dependent aspartate aminotransferase-like (Major domain)"/>
    <property type="match status" value="1"/>
</dbReference>
<dbReference type="PANTHER" id="PTHR46383">
    <property type="entry name" value="ASPARTATE AMINOTRANSFERASE"/>
    <property type="match status" value="1"/>
</dbReference>
<comment type="similarity">
    <text evidence="2">Belongs to the class-I pyridoxal-phosphate-dependent aminotransferase family.</text>
</comment>
<dbReference type="GO" id="GO:0008483">
    <property type="term" value="F:transaminase activity"/>
    <property type="evidence" value="ECO:0007669"/>
    <property type="project" value="UniProtKB-KW"/>
</dbReference>